<dbReference type="RefSeq" id="WP_152824557.1">
    <property type="nucleotide sequence ID" value="NZ_WHUT02000003.1"/>
</dbReference>
<keyword evidence="1" id="KW-0732">Signal</keyword>
<accession>A0A8X8GZP2</accession>
<organism evidence="3 4">
    <name type="scientific">Fertoeibacter niger</name>
    <dbReference type="NCBI Taxonomy" id="2656921"/>
    <lineage>
        <taxon>Bacteria</taxon>
        <taxon>Pseudomonadati</taxon>
        <taxon>Pseudomonadota</taxon>
        <taxon>Alphaproteobacteria</taxon>
        <taxon>Rhodobacterales</taxon>
        <taxon>Paracoccaceae</taxon>
        <taxon>Fertoeibacter</taxon>
    </lineage>
</organism>
<sequence length="302" mass="32662">MKHLFRYAALACLSLLLLACAAHVANSGRGPVPEKPPGTLRLATQNVHYILLRKPTGAWSLADWEGRKGALDDAFKALDADAVAFQEMESFAGGDDGSVNLARDFLLDQNPGYAAAASGDWRTFPPTQPIFYRHDALRLLDQGWFFFSDTPDVIYSRTFDGSYPAFASWAQFAPAQGGPAFHVFNVHFEYKSRSNRQRSAALVAERIASLAAGGPVFLLGDLNALAGSRTADILAGAGLQFAPVRGATYHFNRGINLFGAIDHIAASAGLLPVGAPVVVRSRFRGVWPSDHYPVLGDFRLPE</sequence>
<dbReference type="Pfam" id="PF03372">
    <property type="entry name" value="Exo_endo_phos"/>
    <property type="match status" value="1"/>
</dbReference>
<feature type="signal peptide" evidence="1">
    <location>
        <begin position="1"/>
        <end position="24"/>
    </location>
</feature>
<dbReference type="Gene3D" id="3.60.10.10">
    <property type="entry name" value="Endonuclease/exonuclease/phosphatase"/>
    <property type="match status" value="1"/>
</dbReference>
<dbReference type="PROSITE" id="PS51257">
    <property type="entry name" value="PROKAR_LIPOPROTEIN"/>
    <property type="match status" value="1"/>
</dbReference>
<reference evidence="3" key="1">
    <citation type="submission" date="2020-05" db="EMBL/GenBank/DDBJ databases">
        <title>Fertoebacter nigrum gen. nov., sp. nov., a new member of the family Rhodobacteraceae.</title>
        <authorList>
            <person name="Szuroczki S."/>
            <person name="Abbaszade G."/>
            <person name="Buni D."/>
            <person name="Schumann P."/>
            <person name="Toth E."/>
        </authorList>
    </citation>
    <scope>NUCLEOTIDE SEQUENCE</scope>
    <source>
        <strain evidence="3">RG-N-1a</strain>
    </source>
</reference>
<proteinExistence type="predicted"/>
<dbReference type="SUPFAM" id="SSF56219">
    <property type="entry name" value="DNase I-like"/>
    <property type="match status" value="1"/>
</dbReference>
<gene>
    <name evidence="3" type="ORF">GEU84_007535</name>
</gene>
<evidence type="ECO:0000259" key="2">
    <source>
        <dbReference type="Pfam" id="PF03372"/>
    </source>
</evidence>
<feature type="chain" id="PRO_5036458581" evidence="1">
    <location>
        <begin position="25"/>
        <end position="302"/>
    </location>
</feature>
<feature type="domain" description="Endonuclease/exonuclease/phosphatase" evidence="2">
    <location>
        <begin position="62"/>
        <end position="291"/>
    </location>
</feature>
<comment type="caution">
    <text evidence="3">The sequence shown here is derived from an EMBL/GenBank/DDBJ whole genome shotgun (WGS) entry which is preliminary data.</text>
</comment>
<dbReference type="InterPro" id="IPR005135">
    <property type="entry name" value="Endo/exonuclease/phosphatase"/>
</dbReference>
<keyword evidence="4" id="KW-1185">Reference proteome</keyword>
<name>A0A8X8GZP2_9RHOB</name>
<dbReference type="GO" id="GO:0004519">
    <property type="term" value="F:endonuclease activity"/>
    <property type="evidence" value="ECO:0007669"/>
    <property type="project" value="UniProtKB-KW"/>
</dbReference>
<evidence type="ECO:0000313" key="3">
    <source>
        <dbReference type="EMBL" id="NUB44230.1"/>
    </source>
</evidence>
<dbReference type="AlphaFoldDB" id="A0A8X8GZP2"/>
<keyword evidence="3" id="KW-0378">Hydrolase</keyword>
<keyword evidence="3" id="KW-0255">Endonuclease</keyword>
<protein>
    <submittedName>
        <fullName evidence="3">Endonuclease/exonuclease/phosphatase family protein</fullName>
    </submittedName>
</protein>
<dbReference type="InterPro" id="IPR036691">
    <property type="entry name" value="Endo/exonu/phosph_ase_sf"/>
</dbReference>
<keyword evidence="3" id="KW-0540">Nuclease</keyword>
<dbReference type="Proteomes" id="UP000484076">
    <property type="component" value="Unassembled WGS sequence"/>
</dbReference>
<evidence type="ECO:0000256" key="1">
    <source>
        <dbReference type="SAM" id="SignalP"/>
    </source>
</evidence>
<dbReference type="EMBL" id="WHUT02000003">
    <property type="protein sequence ID" value="NUB44230.1"/>
    <property type="molecule type" value="Genomic_DNA"/>
</dbReference>
<evidence type="ECO:0000313" key="4">
    <source>
        <dbReference type="Proteomes" id="UP000484076"/>
    </source>
</evidence>